<evidence type="ECO:0000313" key="6">
    <source>
        <dbReference type="EMBL" id="NDV31502.1"/>
    </source>
</evidence>
<keyword evidence="3" id="KW-0326">Glycosidase</keyword>
<dbReference type="PRINTS" id="PR00745">
    <property type="entry name" value="GLHYDRLASE39"/>
</dbReference>
<reference evidence="6" key="1">
    <citation type="journal article" date="2020" name="J. Eukaryot. Microbiol.">
        <title>De novo Sequencing, Assembly and Annotation of the Transcriptome for the Free-Living Testate Amoeba Arcella intermedia.</title>
        <authorList>
            <person name="Ribeiro G.M."/>
            <person name="Porfirio-Sousa A.L."/>
            <person name="Maurer-Alcala X.X."/>
            <person name="Katz L.A."/>
            <person name="Lahr D.J.G."/>
        </authorList>
    </citation>
    <scope>NUCLEOTIDE SEQUENCE</scope>
</reference>
<organism evidence="6">
    <name type="scientific">Arcella intermedia</name>
    <dbReference type="NCBI Taxonomy" id="1963864"/>
    <lineage>
        <taxon>Eukaryota</taxon>
        <taxon>Amoebozoa</taxon>
        <taxon>Tubulinea</taxon>
        <taxon>Elardia</taxon>
        <taxon>Arcellinida</taxon>
        <taxon>Sphaerothecina</taxon>
        <taxon>Arcellidae</taxon>
        <taxon>Arcella</taxon>
    </lineage>
</organism>
<dbReference type="InterPro" id="IPR051923">
    <property type="entry name" value="Glycosyl_Hydrolase_39"/>
</dbReference>
<dbReference type="SUPFAM" id="SSF51011">
    <property type="entry name" value="Glycosyl hydrolase domain"/>
    <property type="match status" value="1"/>
</dbReference>
<dbReference type="InterPro" id="IPR000514">
    <property type="entry name" value="Glyco_hydro_39"/>
</dbReference>
<proteinExistence type="inferred from homology"/>
<dbReference type="Pfam" id="PF01229">
    <property type="entry name" value="Glyco_hydro_39"/>
    <property type="match status" value="1"/>
</dbReference>
<dbReference type="PROSITE" id="PS01027">
    <property type="entry name" value="GLYCOSYL_HYDROL_F39"/>
    <property type="match status" value="1"/>
</dbReference>
<evidence type="ECO:0000256" key="1">
    <source>
        <dbReference type="ARBA" id="ARBA00008875"/>
    </source>
</evidence>
<evidence type="ECO:0000256" key="4">
    <source>
        <dbReference type="PIRSR" id="PIRSR600514-1"/>
    </source>
</evidence>
<dbReference type="Gene3D" id="3.20.20.80">
    <property type="entry name" value="Glycosidases"/>
    <property type="match status" value="1"/>
</dbReference>
<dbReference type="PANTHER" id="PTHR12631">
    <property type="entry name" value="ALPHA-L-IDURONIDASE"/>
    <property type="match status" value="1"/>
</dbReference>
<sequence>MFQTHLDLGFEQVRFHGIFADDMSVVLPGDSGSLDYSYYNIFKIYDFLVSIGMKPLIEIGLMPSLLASGNKTWAHFGANVTPPKSLSAWADFISDFVKNLILRYGQAEVETWSFEIWNEPNCCPHDFWSGSMEDYFVFFNWTSRAIKSVDPNLKVGGPTTAMSAWIDLFLAWNKNNNVPFDFISTHEYPTDPPGPQSRTFFRDALQKTRDTVGKDMPIFYTEYDDGYNDATSYAAAFAVFTIYSSHGIVDLLSWWPFSDIFEEQGLRSNPFSDNGWLPVAGLQNIYGIPKPSYRAFQLLHWTGNQILKTTPDFYFYQTASVFAVGGNHTSIFVINWDVKPNPIAPVEVTIEVFAVDTKTVKAVLYAIDDNHVSAYQYWVKIGKPFYLTPDQVQQCKMASELVPEPLNFSVTSSNSISFTLTVPPQAVYNVVLL</sequence>
<feature type="domain" description="Glycosyl hydrolases family 39 N-terminal catalytic" evidence="5">
    <location>
        <begin position="7"/>
        <end position="402"/>
    </location>
</feature>
<dbReference type="InterPro" id="IPR049166">
    <property type="entry name" value="GH39_cat"/>
</dbReference>
<dbReference type="EMBL" id="GIBP01002533">
    <property type="protein sequence ID" value="NDV31502.1"/>
    <property type="molecule type" value="Transcribed_RNA"/>
</dbReference>
<evidence type="ECO:0000256" key="2">
    <source>
        <dbReference type="ARBA" id="ARBA00022801"/>
    </source>
</evidence>
<keyword evidence="2" id="KW-0378">Hydrolase</keyword>
<name>A0A6B2L3E8_9EUKA</name>
<protein>
    <recommendedName>
        <fullName evidence="5">Glycosyl hydrolases family 39 N-terminal catalytic domain-containing protein</fullName>
    </recommendedName>
</protein>
<comment type="similarity">
    <text evidence="1">Belongs to the glycosyl hydrolase 39 family.</text>
</comment>
<accession>A0A6B2L3E8</accession>
<dbReference type="SUPFAM" id="SSF51445">
    <property type="entry name" value="(Trans)glycosidases"/>
    <property type="match status" value="1"/>
</dbReference>
<evidence type="ECO:0000259" key="5">
    <source>
        <dbReference type="Pfam" id="PF01229"/>
    </source>
</evidence>
<dbReference type="GO" id="GO:0005975">
    <property type="term" value="P:carbohydrate metabolic process"/>
    <property type="evidence" value="ECO:0007669"/>
    <property type="project" value="InterPro"/>
</dbReference>
<dbReference type="GO" id="GO:0004553">
    <property type="term" value="F:hydrolase activity, hydrolyzing O-glycosyl compounds"/>
    <property type="evidence" value="ECO:0007669"/>
    <property type="project" value="InterPro"/>
</dbReference>
<dbReference type="PANTHER" id="PTHR12631:SF10">
    <property type="entry name" value="BETA-XYLOSIDASE-LIKE PROTEIN-RELATED"/>
    <property type="match status" value="1"/>
</dbReference>
<feature type="active site" description="Proton donor" evidence="4">
    <location>
        <position position="119"/>
    </location>
</feature>
<evidence type="ECO:0000256" key="3">
    <source>
        <dbReference type="ARBA" id="ARBA00023295"/>
    </source>
</evidence>
<dbReference type="InterPro" id="IPR017853">
    <property type="entry name" value="GH"/>
</dbReference>
<dbReference type="AlphaFoldDB" id="A0A6B2L3E8"/>
<dbReference type="Gene3D" id="2.60.40.1500">
    <property type="entry name" value="Glycosyl hydrolase domain, family 39"/>
    <property type="match status" value="1"/>
</dbReference>
<dbReference type="InterPro" id="IPR049165">
    <property type="entry name" value="GH39_as"/>
</dbReference>